<keyword evidence="2" id="KW-0560">Oxidoreductase</keyword>
<evidence type="ECO:0000259" key="3">
    <source>
        <dbReference type="Pfam" id="PF05368"/>
    </source>
</evidence>
<protein>
    <recommendedName>
        <fullName evidence="3">NmrA-like domain-containing protein</fullName>
    </recommendedName>
</protein>
<dbReference type="EMBL" id="MU404352">
    <property type="protein sequence ID" value="KAI1614932.1"/>
    <property type="molecule type" value="Genomic_DNA"/>
</dbReference>
<dbReference type="PANTHER" id="PTHR47706:SF7">
    <property type="entry name" value="CIPA-LIKE, PUTATIVE (AFU_ORTHOLOGUE AFUA_1G01630)-RELATED"/>
    <property type="match status" value="1"/>
</dbReference>
<dbReference type="InterPro" id="IPR008030">
    <property type="entry name" value="NmrA-like"/>
</dbReference>
<dbReference type="Gene3D" id="3.40.50.720">
    <property type="entry name" value="NAD(P)-binding Rossmann-like Domain"/>
    <property type="match status" value="1"/>
</dbReference>
<dbReference type="InterPro" id="IPR036291">
    <property type="entry name" value="NAD(P)-bd_dom_sf"/>
</dbReference>
<evidence type="ECO:0000313" key="5">
    <source>
        <dbReference type="Proteomes" id="UP001203852"/>
    </source>
</evidence>
<reference evidence="4" key="1">
    <citation type="journal article" date="2022" name="bioRxiv">
        <title>Deciphering the potential niche of two novel black yeast fungi from a biological soil crust based on their genomes, phenotypes, and melanin regulation.</title>
        <authorList>
            <consortium name="DOE Joint Genome Institute"/>
            <person name="Carr E.C."/>
            <person name="Barton Q."/>
            <person name="Grambo S."/>
            <person name="Sullivan M."/>
            <person name="Renfro C.M."/>
            <person name="Kuo A."/>
            <person name="Pangilinan J."/>
            <person name="Lipzen A."/>
            <person name="Keymanesh K."/>
            <person name="Savage E."/>
            <person name="Barry K."/>
            <person name="Grigoriev I.V."/>
            <person name="Riekhof W.R."/>
            <person name="Harris S.S."/>
        </authorList>
    </citation>
    <scope>NUCLEOTIDE SEQUENCE</scope>
    <source>
        <strain evidence="4">JF 03-4F</strain>
    </source>
</reference>
<dbReference type="Pfam" id="PF05368">
    <property type="entry name" value="NmrA"/>
    <property type="match status" value="1"/>
</dbReference>
<dbReference type="PANTHER" id="PTHR47706">
    <property type="entry name" value="NMRA-LIKE FAMILY PROTEIN"/>
    <property type="match status" value="1"/>
</dbReference>
<dbReference type="SUPFAM" id="SSF51735">
    <property type="entry name" value="NAD(P)-binding Rossmann-fold domains"/>
    <property type="match status" value="1"/>
</dbReference>
<gene>
    <name evidence="4" type="ORF">EDD36DRAFT_431693</name>
</gene>
<name>A0AAN6IEF0_9EURO</name>
<evidence type="ECO:0000313" key="4">
    <source>
        <dbReference type="EMBL" id="KAI1614932.1"/>
    </source>
</evidence>
<evidence type="ECO:0000256" key="1">
    <source>
        <dbReference type="ARBA" id="ARBA00022857"/>
    </source>
</evidence>
<evidence type="ECO:0000256" key="2">
    <source>
        <dbReference type="ARBA" id="ARBA00023002"/>
    </source>
</evidence>
<accession>A0AAN6IEF0</accession>
<dbReference type="GO" id="GO:0016491">
    <property type="term" value="F:oxidoreductase activity"/>
    <property type="evidence" value="ECO:0007669"/>
    <property type="project" value="UniProtKB-KW"/>
</dbReference>
<proteinExistence type="predicted"/>
<dbReference type="InterPro" id="IPR051609">
    <property type="entry name" value="NmrA/Isoflavone_reductase-like"/>
</dbReference>
<feature type="domain" description="NmrA-like" evidence="3">
    <location>
        <begin position="10"/>
        <end position="144"/>
    </location>
</feature>
<comment type="caution">
    <text evidence="4">The sequence shown here is derived from an EMBL/GenBank/DDBJ whole genome shotgun (WGS) entry which is preliminary data.</text>
</comment>
<dbReference type="Proteomes" id="UP001203852">
    <property type="component" value="Unassembled WGS sequence"/>
</dbReference>
<sequence>MSATHNDHISKVALVGATGTLGSEILSALLAHPSPQYQITVITRSDSPGLTSNPRINVKTGSYNDHAFLVSALTGQDVLVITLGFSICDQVQPLIIRAACEAKVPYILPCEFGSDTSNPRLISAIPVHSSKVDARKLVEELGTSIDGTRTSAWIGIINNAWFDWSLAGGWFGIDIKSRKVTLLDGDGDSNGIKTYTSTIHMSGLTVARLLALPLAVTGKNPNVTSNDPKLQRTLASFANKMVYVANFQLSQVGMFQAVQRATHTTDADWDISHVPLIQYIRDGSTRLEQGDITGIMNLVYGNLFVNGVADAYYPNGSLEEVELDNALLGLGGCEDLDEVTSRVVKKVTAGG</sequence>
<keyword evidence="5" id="KW-1185">Reference proteome</keyword>
<keyword evidence="1" id="KW-0521">NADP</keyword>
<dbReference type="AlphaFoldDB" id="A0AAN6IEF0"/>
<organism evidence="4 5">
    <name type="scientific">Exophiala viscosa</name>
    <dbReference type="NCBI Taxonomy" id="2486360"/>
    <lineage>
        <taxon>Eukaryota</taxon>
        <taxon>Fungi</taxon>
        <taxon>Dikarya</taxon>
        <taxon>Ascomycota</taxon>
        <taxon>Pezizomycotina</taxon>
        <taxon>Eurotiomycetes</taxon>
        <taxon>Chaetothyriomycetidae</taxon>
        <taxon>Chaetothyriales</taxon>
        <taxon>Herpotrichiellaceae</taxon>
        <taxon>Exophiala</taxon>
    </lineage>
</organism>